<dbReference type="GO" id="GO:0008270">
    <property type="term" value="F:zinc ion binding"/>
    <property type="evidence" value="ECO:0007669"/>
    <property type="project" value="UniProtKB-KW"/>
</dbReference>
<keyword evidence="14" id="KW-0653">Protein transport</keyword>
<comment type="subcellular location">
    <subcellularLocation>
        <location evidence="2">Peroxisome membrane</location>
        <topology evidence="2">Multi-pass membrane protein</topology>
    </subcellularLocation>
</comment>
<dbReference type="Gene3D" id="3.30.40.10">
    <property type="entry name" value="Zinc/RING finger domain, C3HC4 (zinc finger)"/>
    <property type="match status" value="1"/>
</dbReference>
<accession>A0A6P8JCX5</accession>
<dbReference type="Pfam" id="PF04757">
    <property type="entry name" value="Pex2_Pex12"/>
    <property type="match status" value="1"/>
</dbReference>
<comment type="catalytic activity">
    <reaction evidence="1">
        <text>S-ubiquitinyl-[E2 ubiquitin-conjugating enzyme]-L-cysteine + [acceptor protein]-L-lysine = [E2 ubiquitin-conjugating enzyme]-L-cysteine + N(6)-ubiquitinyl-[acceptor protein]-L-lysine.</text>
        <dbReference type="EC" id="2.3.2.27"/>
    </reaction>
</comment>
<sequence>MFKGAGQPELIRSNQKDIYYLTSLRENFGQLFRDFFGVHSWMKYKDEIEVFAEVCYFGLTTLSGFQTLGEEYCNIVQVDDTRRAIPSTLNRCILVCLHTLAPYFLRKLLGKLEVLVQTPERWPSGWSEKSRIWLQESLPIIQQSILFLHRAHLTIFYLTGIFYHLSKRITSINYILVRSGLKNDSSRPTYRLLGYISAIQLSLSVLFTAYKSSRSVVSSDLAAQSSSSSCENTSNKIEPPGTSRRLKCPLCLELLHDVTATPCGHLFDWQCITEWCSEKPDCPLCREPVPLSRLVYLHCFEPT</sequence>
<dbReference type="SUPFAM" id="SSF57850">
    <property type="entry name" value="RING/U-box"/>
    <property type="match status" value="1"/>
</dbReference>
<evidence type="ECO:0000256" key="16">
    <source>
        <dbReference type="ARBA" id="ARBA00023136"/>
    </source>
</evidence>
<evidence type="ECO:0000256" key="10">
    <source>
        <dbReference type="ARBA" id="ARBA00022723"/>
    </source>
</evidence>
<dbReference type="GO" id="GO:0061630">
    <property type="term" value="F:ubiquitin protein ligase activity"/>
    <property type="evidence" value="ECO:0007669"/>
    <property type="project" value="UniProtKB-EC"/>
</dbReference>
<keyword evidence="11 18" id="KW-0863">Zinc-finger</keyword>
<evidence type="ECO:0000256" key="1">
    <source>
        <dbReference type="ARBA" id="ARBA00000900"/>
    </source>
</evidence>
<dbReference type="Pfam" id="PF13639">
    <property type="entry name" value="zf-RING_2"/>
    <property type="match status" value="1"/>
</dbReference>
<dbReference type="InterPro" id="IPR025654">
    <property type="entry name" value="PEX2/10"/>
</dbReference>
<evidence type="ECO:0000256" key="7">
    <source>
        <dbReference type="ARBA" id="ARBA00022593"/>
    </source>
</evidence>
<feature type="unsure residue" description="I or L" evidence="21">
    <location>
        <position position="221"/>
    </location>
</feature>
<evidence type="ECO:0000256" key="2">
    <source>
        <dbReference type="ARBA" id="ARBA00004585"/>
    </source>
</evidence>
<dbReference type="EC" id="2.3.2.27" evidence="5"/>
<reference evidence="21" key="1">
    <citation type="submission" date="2025-08" db="UniProtKB">
        <authorList>
            <consortium name="RefSeq"/>
        </authorList>
    </citation>
    <scope>IDENTIFICATION</scope>
    <source>
        <tissue evidence="21">Tentacle</tissue>
    </source>
</reference>
<evidence type="ECO:0000256" key="17">
    <source>
        <dbReference type="ARBA" id="ARBA00023140"/>
    </source>
</evidence>
<keyword evidence="12" id="KW-0833">Ubl conjugation pathway</keyword>
<evidence type="ECO:0000313" key="21">
    <source>
        <dbReference type="RefSeq" id="XP_031575443.1"/>
    </source>
</evidence>
<evidence type="ECO:0000259" key="19">
    <source>
        <dbReference type="PROSITE" id="PS50089"/>
    </source>
</evidence>
<keyword evidence="9" id="KW-0812">Transmembrane</keyword>
<keyword evidence="17" id="KW-0576">Peroxisome</keyword>
<evidence type="ECO:0000256" key="15">
    <source>
        <dbReference type="ARBA" id="ARBA00022989"/>
    </source>
</evidence>
<comment type="pathway">
    <text evidence="3">Protein modification; protein ubiquitination.</text>
</comment>
<keyword evidence="8" id="KW-0808">Transferase</keyword>
<dbReference type="InterPro" id="IPR001841">
    <property type="entry name" value="Znf_RING"/>
</dbReference>
<dbReference type="PROSITE" id="PS50089">
    <property type="entry name" value="ZF_RING_2"/>
    <property type="match status" value="1"/>
</dbReference>
<dbReference type="RefSeq" id="XP_031575443.1">
    <property type="nucleotide sequence ID" value="XM_031719583.1"/>
</dbReference>
<protein>
    <recommendedName>
        <fullName evidence="5">RING-type E3 ubiquitin transferase</fullName>
        <ecNumber evidence="5">2.3.2.27</ecNumber>
    </recommendedName>
</protein>
<evidence type="ECO:0000256" key="18">
    <source>
        <dbReference type="PROSITE-ProRule" id="PRU00175"/>
    </source>
</evidence>
<dbReference type="GO" id="GO:0005778">
    <property type="term" value="C:peroxisomal membrane"/>
    <property type="evidence" value="ECO:0007669"/>
    <property type="project" value="UniProtKB-SubCell"/>
</dbReference>
<dbReference type="SMART" id="SM00184">
    <property type="entry name" value="RING"/>
    <property type="match status" value="1"/>
</dbReference>
<dbReference type="InParanoid" id="A0A6P8JCX5"/>
<dbReference type="OrthoDB" id="6270329at2759"/>
<dbReference type="Proteomes" id="UP000515163">
    <property type="component" value="Unplaced"/>
</dbReference>
<evidence type="ECO:0000256" key="5">
    <source>
        <dbReference type="ARBA" id="ARBA00012483"/>
    </source>
</evidence>
<gene>
    <name evidence="21" type="primary">LOC116309053</name>
</gene>
<evidence type="ECO:0000256" key="3">
    <source>
        <dbReference type="ARBA" id="ARBA00004906"/>
    </source>
</evidence>
<keyword evidence="10" id="KW-0479">Metal-binding</keyword>
<evidence type="ECO:0000256" key="11">
    <source>
        <dbReference type="ARBA" id="ARBA00022771"/>
    </source>
</evidence>
<evidence type="ECO:0000256" key="12">
    <source>
        <dbReference type="ARBA" id="ARBA00022786"/>
    </source>
</evidence>
<keyword evidence="20" id="KW-1185">Reference proteome</keyword>
<dbReference type="InterPro" id="IPR013083">
    <property type="entry name" value="Znf_RING/FYVE/PHD"/>
</dbReference>
<evidence type="ECO:0000256" key="14">
    <source>
        <dbReference type="ARBA" id="ARBA00022927"/>
    </source>
</evidence>
<evidence type="ECO:0000256" key="9">
    <source>
        <dbReference type="ARBA" id="ARBA00022692"/>
    </source>
</evidence>
<dbReference type="PANTHER" id="PTHR23350">
    <property type="entry name" value="PEROXISOME ASSEMBLY PROTEIN 10"/>
    <property type="match status" value="1"/>
</dbReference>
<evidence type="ECO:0000256" key="8">
    <source>
        <dbReference type="ARBA" id="ARBA00022679"/>
    </source>
</evidence>
<dbReference type="GO" id="GO:0016558">
    <property type="term" value="P:protein import into peroxisome matrix"/>
    <property type="evidence" value="ECO:0007669"/>
    <property type="project" value="InterPro"/>
</dbReference>
<evidence type="ECO:0000256" key="4">
    <source>
        <dbReference type="ARBA" id="ARBA00008704"/>
    </source>
</evidence>
<dbReference type="FunCoup" id="A0A6P8JCX5">
    <property type="interactions" value="1268"/>
</dbReference>
<evidence type="ECO:0000313" key="20">
    <source>
        <dbReference type="Proteomes" id="UP000515163"/>
    </source>
</evidence>
<proteinExistence type="inferred from homology"/>
<dbReference type="PANTHER" id="PTHR23350:SF0">
    <property type="entry name" value="PEROXISOME BIOGENESIS FACTOR 10"/>
    <property type="match status" value="1"/>
</dbReference>
<keyword evidence="13" id="KW-0862">Zinc</keyword>
<comment type="similarity">
    <text evidence="4">Belongs to the pex2/pex10/pex12 family.</text>
</comment>
<dbReference type="KEGG" id="aten:116309053"/>
<evidence type="ECO:0000256" key="13">
    <source>
        <dbReference type="ARBA" id="ARBA00022833"/>
    </source>
</evidence>
<dbReference type="InterPro" id="IPR006845">
    <property type="entry name" value="Pex_N"/>
</dbReference>
<keyword evidence="15" id="KW-1133">Transmembrane helix</keyword>
<evidence type="ECO:0000256" key="6">
    <source>
        <dbReference type="ARBA" id="ARBA00022448"/>
    </source>
</evidence>
<organism evidence="20 21">
    <name type="scientific">Actinia tenebrosa</name>
    <name type="common">Australian red waratah sea anemone</name>
    <dbReference type="NCBI Taxonomy" id="6105"/>
    <lineage>
        <taxon>Eukaryota</taxon>
        <taxon>Metazoa</taxon>
        <taxon>Cnidaria</taxon>
        <taxon>Anthozoa</taxon>
        <taxon>Hexacorallia</taxon>
        <taxon>Actiniaria</taxon>
        <taxon>Actiniidae</taxon>
        <taxon>Actinia</taxon>
    </lineage>
</organism>
<dbReference type="AlphaFoldDB" id="A0A6P8JCX5"/>
<feature type="domain" description="RING-type" evidence="19">
    <location>
        <begin position="248"/>
        <end position="286"/>
    </location>
</feature>
<dbReference type="CDD" id="cd16527">
    <property type="entry name" value="RING-HC_PEX10"/>
    <property type="match status" value="1"/>
</dbReference>
<keyword evidence="16" id="KW-0472">Membrane</keyword>
<keyword evidence="7" id="KW-0962">Peroxisome biogenesis</keyword>
<name>A0A6P8JCX5_ACTTE</name>
<keyword evidence="6" id="KW-0813">Transport</keyword>